<dbReference type="InterPro" id="IPR012347">
    <property type="entry name" value="Ferritin-like"/>
</dbReference>
<comment type="caution">
    <text evidence="1">The sequence shown here is derived from an EMBL/GenBank/DDBJ whole genome shotgun (WGS) entry which is preliminary data.</text>
</comment>
<name>A0A7C4CD13_UNCW3</name>
<protein>
    <recommendedName>
        <fullName evidence="2">DUF892 family protein</fullName>
    </recommendedName>
</protein>
<sequence>MNRTNNDCLPIARVVEIVAEVEAALENFYSAALERLTDEEDVRLILTQLRRSKKDKAEKVRKVCAAAACGTELTDKSSDRDLDFLSALVQSAFYNRTGLISELLDPALGTRHLVDNALKLERDLMLFYIKFYAVSCDKHRPLFSELIHRSEDDLTELGNLRFRLLRAERQN</sequence>
<evidence type="ECO:0000313" key="1">
    <source>
        <dbReference type="EMBL" id="HGK28787.1"/>
    </source>
</evidence>
<reference evidence="1" key="1">
    <citation type="journal article" date="2020" name="mSystems">
        <title>Genome- and Community-Level Interaction Insights into Carbon Utilization and Element Cycling Functions of Hydrothermarchaeota in Hydrothermal Sediment.</title>
        <authorList>
            <person name="Zhou Z."/>
            <person name="Liu Y."/>
            <person name="Xu W."/>
            <person name="Pan J."/>
            <person name="Luo Z.H."/>
            <person name="Li M."/>
        </authorList>
    </citation>
    <scope>NUCLEOTIDE SEQUENCE [LARGE SCALE GENOMIC DNA]</scope>
    <source>
        <strain evidence="1">SpSt-488</strain>
    </source>
</reference>
<dbReference type="Gene3D" id="1.20.1260.10">
    <property type="match status" value="1"/>
</dbReference>
<evidence type="ECO:0008006" key="2">
    <source>
        <dbReference type="Google" id="ProtNLM"/>
    </source>
</evidence>
<proteinExistence type="predicted"/>
<dbReference type="AlphaFoldDB" id="A0A7C4CD13"/>
<dbReference type="EMBL" id="DSUT01000158">
    <property type="protein sequence ID" value="HGK28787.1"/>
    <property type="molecule type" value="Genomic_DNA"/>
</dbReference>
<accession>A0A7C4CD13</accession>
<gene>
    <name evidence="1" type="ORF">ENS41_07530</name>
</gene>
<organism evidence="1">
    <name type="scientific">candidate division WOR-3 bacterium</name>
    <dbReference type="NCBI Taxonomy" id="2052148"/>
    <lineage>
        <taxon>Bacteria</taxon>
        <taxon>Bacteria division WOR-3</taxon>
    </lineage>
</organism>